<feature type="transmembrane region" description="Helical" evidence="7">
    <location>
        <begin position="91"/>
        <end position="115"/>
    </location>
</feature>
<sequence>MAASDYASESRSAVAIAVMATLSSISLIVVSLRVYARAIMLRNFGVDDACAILACLLTIADASIIATNVRNGLGSHISTLSGEQISNFLRMFYFSTVVYNLALAVIKTIFLLQYYRAIPVRQYKKTYITSVVLVTCWSLSQIFLNTFMCVPIASFWDVTIKGTCILNKSSFYVGAAGNILTDILIMALPIPVLRSLKLGRRQKWILMSVFCLGIFTCLISLVRIKFLNIELRGQNAAGRQRRRANDSNLPPQTGGSSIEHSPVEAETGSANQLVRTRHLPDLETDPLSLFGTTDPATSLYCGQSPMPWHQAGVLEMDNEGLGIIGMSPAWPAVEDFVLNLDAVTLPSNHHSASIATPTAGRRPKQIQLRIFRR</sequence>
<dbReference type="GO" id="GO:0016020">
    <property type="term" value="C:membrane"/>
    <property type="evidence" value="ECO:0007669"/>
    <property type="project" value="UniProtKB-SubCell"/>
</dbReference>
<dbReference type="STRING" id="327505.A0A2H3GJV3"/>
<comment type="similarity">
    <text evidence="5">Belongs to the SAT4 family.</text>
</comment>
<keyword evidence="4 7" id="KW-0472">Membrane</keyword>
<evidence type="ECO:0000259" key="8">
    <source>
        <dbReference type="Pfam" id="PF20684"/>
    </source>
</evidence>
<feature type="transmembrane region" description="Helical" evidence="7">
    <location>
        <begin position="127"/>
        <end position="156"/>
    </location>
</feature>
<dbReference type="AlphaFoldDB" id="A0A2H3GJV3"/>
<feature type="transmembrane region" description="Helical" evidence="7">
    <location>
        <begin position="171"/>
        <end position="192"/>
    </location>
</feature>
<feature type="transmembrane region" description="Helical" evidence="7">
    <location>
        <begin position="48"/>
        <end position="71"/>
    </location>
</feature>
<feature type="domain" description="Rhodopsin" evidence="8">
    <location>
        <begin position="32"/>
        <end position="231"/>
    </location>
</feature>
<evidence type="ECO:0000256" key="4">
    <source>
        <dbReference type="ARBA" id="ARBA00023136"/>
    </source>
</evidence>
<feature type="transmembrane region" description="Helical" evidence="7">
    <location>
        <begin position="12"/>
        <end position="36"/>
    </location>
</feature>
<evidence type="ECO:0000256" key="7">
    <source>
        <dbReference type="SAM" id="Phobius"/>
    </source>
</evidence>
<dbReference type="EMBL" id="MABQ02000009">
    <property type="protein sequence ID" value="PCD26834.1"/>
    <property type="molecule type" value="Genomic_DNA"/>
</dbReference>
<evidence type="ECO:0000256" key="1">
    <source>
        <dbReference type="ARBA" id="ARBA00004141"/>
    </source>
</evidence>
<reference evidence="9 10" key="2">
    <citation type="journal article" date="2017" name="Sci. Rep.">
        <title>A mobile pathogenicity chromosome in Fusarium oxysporum for infection of multiple cucurbit species.</title>
        <authorList>
            <person name="van Dam P."/>
            <person name="Fokkens L."/>
            <person name="Ayukawa Y."/>
            <person name="van der Gragt M."/>
            <person name="Ter Horst A."/>
            <person name="Brankovics B."/>
            <person name="Houterman P.M."/>
            <person name="Arie T."/>
            <person name="Rep M."/>
        </authorList>
    </citation>
    <scope>NUCLEOTIDE SEQUENCE [LARGE SCALE GENOMIC DNA]</scope>
    <source>
        <strain evidence="9 10">Forc016</strain>
    </source>
</reference>
<comment type="caution">
    <text evidence="9">The sequence shown here is derived from an EMBL/GenBank/DDBJ whole genome shotgun (WGS) entry which is preliminary data.</text>
</comment>
<dbReference type="InterPro" id="IPR049326">
    <property type="entry name" value="Rhodopsin_dom_fungi"/>
</dbReference>
<proteinExistence type="inferred from homology"/>
<keyword evidence="2 7" id="KW-0812">Transmembrane</keyword>
<protein>
    <recommendedName>
        <fullName evidence="8">Rhodopsin domain-containing protein</fullName>
    </recommendedName>
</protein>
<feature type="transmembrane region" description="Helical" evidence="7">
    <location>
        <begin position="204"/>
        <end position="222"/>
    </location>
</feature>
<gene>
    <name evidence="9" type="ORF">AU210_013256</name>
</gene>
<evidence type="ECO:0000256" key="3">
    <source>
        <dbReference type="ARBA" id="ARBA00022989"/>
    </source>
</evidence>
<dbReference type="Pfam" id="PF20684">
    <property type="entry name" value="Fung_rhodopsin"/>
    <property type="match status" value="1"/>
</dbReference>
<comment type="subcellular location">
    <subcellularLocation>
        <location evidence="1">Membrane</location>
        <topology evidence="1">Multi-pass membrane protein</topology>
    </subcellularLocation>
</comment>
<feature type="region of interest" description="Disordered" evidence="6">
    <location>
        <begin position="240"/>
        <end position="270"/>
    </location>
</feature>
<reference evidence="9 10" key="1">
    <citation type="journal article" date="2016" name="Environ. Microbiol.">
        <title>Effector profiles distinguish formae speciales of Fusarium oxysporum.</title>
        <authorList>
            <person name="van Dam P."/>
            <person name="Fokkens L."/>
            <person name="Schmidt S.M."/>
            <person name="Linmans J.H."/>
            <person name="Kistler H.C."/>
            <person name="Ma L.J."/>
            <person name="Rep M."/>
        </authorList>
    </citation>
    <scope>NUCLEOTIDE SEQUENCE [LARGE SCALE GENOMIC DNA]</scope>
    <source>
        <strain evidence="9 10">Forc016</strain>
    </source>
</reference>
<feature type="compositionally biased region" description="Polar residues" evidence="6">
    <location>
        <begin position="246"/>
        <end position="259"/>
    </location>
</feature>
<evidence type="ECO:0000256" key="6">
    <source>
        <dbReference type="SAM" id="MobiDB-lite"/>
    </source>
</evidence>
<keyword evidence="3 7" id="KW-1133">Transmembrane helix</keyword>
<evidence type="ECO:0000313" key="10">
    <source>
        <dbReference type="Proteomes" id="UP000219602"/>
    </source>
</evidence>
<name>A0A2H3GJV3_FUSOX</name>
<dbReference type="PANTHER" id="PTHR33048:SF47">
    <property type="entry name" value="INTEGRAL MEMBRANE PROTEIN-RELATED"/>
    <property type="match status" value="1"/>
</dbReference>
<dbReference type="PANTHER" id="PTHR33048">
    <property type="entry name" value="PTH11-LIKE INTEGRAL MEMBRANE PROTEIN (AFU_ORTHOLOGUE AFUA_5G11245)"/>
    <property type="match status" value="1"/>
</dbReference>
<evidence type="ECO:0000313" key="9">
    <source>
        <dbReference type="EMBL" id="PCD26834.1"/>
    </source>
</evidence>
<dbReference type="InterPro" id="IPR052337">
    <property type="entry name" value="SAT4-like"/>
</dbReference>
<evidence type="ECO:0000256" key="2">
    <source>
        <dbReference type="ARBA" id="ARBA00022692"/>
    </source>
</evidence>
<organism evidence="9 10">
    <name type="scientific">Fusarium oxysporum f. sp. radicis-cucumerinum</name>
    <dbReference type="NCBI Taxonomy" id="327505"/>
    <lineage>
        <taxon>Eukaryota</taxon>
        <taxon>Fungi</taxon>
        <taxon>Dikarya</taxon>
        <taxon>Ascomycota</taxon>
        <taxon>Pezizomycotina</taxon>
        <taxon>Sordariomycetes</taxon>
        <taxon>Hypocreomycetidae</taxon>
        <taxon>Hypocreales</taxon>
        <taxon>Nectriaceae</taxon>
        <taxon>Fusarium</taxon>
        <taxon>Fusarium oxysporum species complex</taxon>
    </lineage>
</organism>
<accession>A0A2H3GJV3</accession>
<dbReference type="Proteomes" id="UP000219602">
    <property type="component" value="Chromosome 11"/>
</dbReference>
<evidence type="ECO:0000256" key="5">
    <source>
        <dbReference type="ARBA" id="ARBA00038359"/>
    </source>
</evidence>